<reference evidence="1 2" key="1">
    <citation type="journal article" date="2014" name="Int. J. Syst. Evol. Microbiol.">
        <title>Lysinibacillus halotolerans sp. nov., isolated from saline-alkaline soil.</title>
        <authorList>
            <person name="Kong D."/>
            <person name="Wang Y."/>
            <person name="Zhao B."/>
            <person name="Li Y."/>
            <person name="Song J."/>
            <person name="Zhai Y."/>
            <person name="Zhang C."/>
            <person name="Wang H."/>
            <person name="Chen X."/>
            <person name="Zhao B."/>
            <person name="Ruan Z."/>
        </authorList>
    </citation>
    <scope>NUCLEOTIDE SEQUENCE [LARGE SCALE GENOMIC DNA]</scope>
    <source>
        <strain evidence="1 2">MCCC 1A12703</strain>
    </source>
</reference>
<evidence type="ECO:0000313" key="1">
    <source>
        <dbReference type="EMBL" id="RNC98985.1"/>
    </source>
</evidence>
<evidence type="ECO:0008006" key="3">
    <source>
        <dbReference type="Google" id="ProtNLM"/>
    </source>
</evidence>
<comment type="caution">
    <text evidence="1">The sequence shown here is derived from an EMBL/GenBank/DDBJ whole genome shotgun (WGS) entry which is preliminary data.</text>
</comment>
<evidence type="ECO:0000313" key="2">
    <source>
        <dbReference type="Proteomes" id="UP000279909"/>
    </source>
</evidence>
<dbReference type="AlphaFoldDB" id="A0A3M8H963"/>
<proteinExistence type="predicted"/>
<keyword evidence="2" id="KW-1185">Reference proteome</keyword>
<name>A0A3M8H963_9BACI</name>
<dbReference type="Proteomes" id="UP000279909">
    <property type="component" value="Unassembled WGS sequence"/>
</dbReference>
<accession>A0A3M8H963</accession>
<sequence length="87" mass="10300">MDSFFKRTILKVKRVMYRNRRCLNNGPLYMIVGVREGFMVEDAVRFYKELPTSIHQQLFITMDENHASVVPTTMSRAFRFCFEVNNG</sequence>
<dbReference type="EMBL" id="RHLQ01000019">
    <property type="protein sequence ID" value="RNC98985.1"/>
    <property type="molecule type" value="Genomic_DNA"/>
</dbReference>
<organism evidence="1 2">
    <name type="scientific">Lysinibacillus halotolerans</name>
    <dbReference type="NCBI Taxonomy" id="1368476"/>
    <lineage>
        <taxon>Bacteria</taxon>
        <taxon>Bacillati</taxon>
        <taxon>Bacillota</taxon>
        <taxon>Bacilli</taxon>
        <taxon>Bacillales</taxon>
        <taxon>Bacillaceae</taxon>
        <taxon>Lysinibacillus</taxon>
    </lineage>
</organism>
<gene>
    <name evidence="1" type="ORF">EC501_09220</name>
</gene>
<protein>
    <recommendedName>
        <fullName evidence="3">Alpha/beta hydrolase</fullName>
    </recommendedName>
</protein>